<evidence type="ECO:0000313" key="2">
    <source>
        <dbReference type="EMBL" id="KAG6923562.1"/>
    </source>
</evidence>
<feature type="compositionally biased region" description="Polar residues" evidence="1">
    <location>
        <begin position="41"/>
        <end position="64"/>
    </location>
</feature>
<dbReference type="Proteomes" id="UP000765507">
    <property type="component" value="Unassembled WGS sequence"/>
</dbReference>
<reference evidence="2 3" key="1">
    <citation type="journal article" date="2020" name="G3 (Bethesda)">
        <title>Draft Genome of the Common Snapping Turtle, Chelydra serpentina, a Model for Phenotypic Plasticity in Reptiles.</title>
        <authorList>
            <person name="Das D."/>
            <person name="Singh S.K."/>
            <person name="Bierstedt J."/>
            <person name="Erickson A."/>
            <person name="Galli G.L.J."/>
            <person name="Crossley D.A. 2nd"/>
            <person name="Rhen T."/>
        </authorList>
    </citation>
    <scope>NUCLEOTIDE SEQUENCE [LARGE SCALE GENOMIC DNA]</scope>
    <source>
        <strain evidence="2">KW</strain>
    </source>
</reference>
<sequence length="96" mass="10510">MPALSAESVREGDPAPTGAKNVVEIAKKFQPKTCENDTEFLNSSAKMRNPSVWSQRDPLSQRPPSGSYREAGPGLQGSDSEPFGAFERREREDSVI</sequence>
<feature type="compositionally biased region" description="Basic and acidic residues" evidence="1">
    <location>
        <begin position="86"/>
        <end position="96"/>
    </location>
</feature>
<organism evidence="2 3">
    <name type="scientific">Chelydra serpentina</name>
    <name type="common">Snapping turtle</name>
    <name type="synonym">Testudo serpentina</name>
    <dbReference type="NCBI Taxonomy" id="8475"/>
    <lineage>
        <taxon>Eukaryota</taxon>
        <taxon>Metazoa</taxon>
        <taxon>Chordata</taxon>
        <taxon>Craniata</taxon>
        <taxon>Vertebrata</taxon>
        <taxon>Euteleostomi</taxon>
        <taxon>Archelosauria</taxon>
        <taxon>Testudinata</taxon>
        <taxon>Testudines</taxon>
        <taxon>Cryptodira</taxon>
        <taxon>Durocryptodira</taxon>
        <taxon>Americhelydia</taxon>
        <taxon>Chelydroidea</taxon>
        <taxon>Chelydridae</taxon>
        <taxon>Chelydra</taxon>
    </lineage>
</organism>
<gene>
    <name evidence="2" type="ORF">G0U57_020179</name>
</gene>
<evidence type="ECO:0000313" key="3">
    <source>
        <dbReference type="Proteomes" id="UP000765507"/>
    </source>
</evidence>
<dbReference type="EMBL" id="JAHGAV010000836">
    <property type="protein sequence ID" value="KAG6923562.1"/>
    <property type="molecule type" value="Genomic_DNA"/>
</dbReference>
<comment type="caution">
    <text evidence="2">The sequence shown here is derived from an EMBL/GenBank/DDBJ whole genome shotgun (WGS) entry which is preliminary data.</text>
</comment>
<dbReference type="AlphaFoldDB" id="A0A8T1S342"/>
<accession>A0A8T1S342</accession>
<protein>
    <submittedName>
        <fullName evidence="2">Uncharacterized protein</fullName>
    </submittedName>
</protein>
<proteinExistence type="predicted"/>
<evidence type="ECO:0000256" key="1">
    <source>
        <dbReference type="SAM" id="MobiDB-lite"/>
    </source>
</evidence>
<feature type="region of interest" description="Disordered" evidence="1">
    <location>
        <begin position="41"/>
        <end position="96"/>
    </location>
</feature>
<name>A0A8T1S342_CHESE</name>
<keyword evidence="3" id="KW-1185">Reference proteome</keyword>